<comment type="caution">
    <text evidence="2">The sequence shown here is derived from an EMBL/GenBank/DDBJ whole genome shotgun (WGS) entry which is preliminary data.</text>
</comment>
<accession>A0ABS5KRX4</accession>
<proteinExistence type="predicted"/>
<dbReference type="Proteomes" id="UP000730482">
    <property type="component" value="Unassembled WGS sequence"/>
</dbReference>
<evidence type="ECO:0000256" key="1">
    <source>
        <dbReference type="SAM" id="Phobius"/>
    </source>
</evidence>
<name>A0ABS5KRX4_9ACTN</name>
<organism evidence="2 3">
    <name type="scientific">Catenulispora pinistramenti</name>
    <dbReference type="NCBI Taxonomy" id="2705254"/>
    <lineage>
        <taxon>Bacteria</taxon>
        <taxon>Bacillati</taxon>
        <taxon>Actinomycetota</taxon>
        <taxon>Actinomycetes</taxon>
        <taxon>Catenulisporales</taxon>
        <taxon>Catenulisporaceae</taxon>
        <taxon>Catenulispora</taxon>
    </lineage>
</organism>
<protein>
    <submittedName>
        <fullName evidence="2">Uncharacterized protein</fullName>
    </submittedName>
</protein>
<keyword evidence="1" id="KW-0472">Membrane</keyword>
<dbReference type="EMBL" id="JAAFYZ010000056">
    <property type="protein sequence ID" value="MBS2548796.1"/>
    <property type="molecule type" value="Genomic_DNA"/>
</dbReference>
<reference evidence="2 3" key="1">
    <citation type="submission" date="2020-02" db="EMBL/GenBank/DDBJ databases">
        <title>Acidophilic actinobacteria isolated from forest soil.</title>
        <authorList>
            <person name="Golinska P."/>
        </authorList>
    </citation>
    <scope>NUCLEOTIDE SEQUENCE [LARGE SCALE GENOMIC DNA]</scope>
    <source>
        <strain evidence="2 3">NL8</strain>
    </source>
</reference>
<keyword evidence="1" id="KW-1133">Transmembrane helix</keyword>
<gene>
    <name evidence="2" type="ORF">KGQ19_18175</name>
</gene>
<evidence type="ECO:0000313" key="3">
    <source>
        <dbReference type="Proteomes" id="UP000730482"/>
    </source>
</evidence>
<feature type="transmembrane region" description="Helical" evidence="1">
    <location>
        <begin position="142"/>
        <end position="164"/>
    </location>
</feature>
<dbReference type="RefSeq" id="WP_212010374.1">
    <property type="nucleotide sequence ID" value="NZ_JAAFYZ010000056.1"/>
</dbReference>
<sequence>MDEENDEQHERSIQTWIRAYRPYLSILEAVLGWTPAGPLFANRLRELTKPPKDPLAERAKAVTAALTLSAELLEDLQAEVKAKIALIDGLEARTLVAEGRASDAEIRAALNEEQAKAVDSYLDRAVKHRIGELERSARRREWGLATVVALAVGVASILLSHYLFSF</sequence>
<keyword evidence="3" id="KW-1185">Reference proteome</keyword>
<evidence type="ECO:0000313" key="2">
    <source>
        <dbReference type="EMBL" id="MBS2548796.1"/>
    </source>
</evidence>
<keyword evidence="1" id="KW-0812">Transmembrane</keyword>